<reference evidence="2" key="1">
    <citation type="submission" date="2020-01" db="EMBL/GenBank/DDBJ databases">
        <title>Sphingomonas sp. strain CSW-10.</title>
        <authorList>
            <person name="Chen W.-M."/>
        </authorList>
    </citation>
    <scope>NUCLEOTIDE SEQUENCE [LARGE SCALE GENOMIC DNA]</scope>
    <source>
        <strain evidence="2">NST-5</strain>
    </source>
</reference>
<dbReference type="PROSITE" id="PS51257">
    <property type="entry name" value="PROKAR_LIPOPROTEIN"/>
    <property type="match status" value="1"/>
</dbReference>
<evidence type="ECO:0000313" key="1">
    <source>
        <dbReference type="EMBL" id="NBL64142.1"/>
    </source>
</evidence>
<accession>A0ABW9Z5M1</accession>
<dbReference type="EMBL" id="JAABLM010000002">
    <property type="protein sequence ID" value="NBL64142.1"/>
    <property type="molecule type" value="Genomic_DNA"/>
</dbReference>
<proteinExistence type="predicted"/>
<dbReference type="Proteomes" id="UP000798602">
    <property type="component" value="Unassembled WGS sequence"/>
</dbReference>
<gene>
    <name evidence="1" type="ORF">GV828_02885</name>
</gene>
<organism evidence="1 2">
    <name type="scientific">Flavobacterium ichthyis</name>
    <dbReference type="NCBI Taxonomy" id="2698827"/>
    <lineage>
        <taxon>Bacteria</taxon>
        <taxon>Pseudomonadati</taxon>
        <taxon>Bacteroidota</taxon>
        <taxon>Flavobacteriia</taxon>
        <taxon>Flavobacteriales</taxon>
        <taxon>Flavobacteriaceae</taxon>
        <taxon>Flavobacterium</taxon>
    </lineage>
</organism>
<evidence type="ECO:0000313" key="2">
    <source>
        <dbReference type="Proteomes" id="UP000798602"/>
    </source>
</evidence>
<evidence type="ECO:0008006" key="3">
    <source>
        <dbReference type="Google" id="ProtNLM"/>
    </source>
</evidence>
<sequence>MKSPFILLILIFFSIVGCSSNRNKYPFVSKVIKDISEKGHFTKINVLEETATFSPSFLKNVYLEHKKIHDKKGPFPSDGKFHWKDNKFAWYISESEVNYMTQKFQIQQKRFWEKKYLKSCIKDSVIIIENPFVKRGLTLKSLENEINNNINENRPVFVFSTPIFNRKNDKAVIAYNHPFLLGSGMILFYKKVNNEWIFVGSYY</sequence>
<protein>
    <recommendedName>
        <fullName evidence="3">Lipoprotein</fullName>
    </recommendedName>
</protein>
<name>A0ABW9Z5M1_9FLAO</name>
<comment type="caution">
    <text evidence="1">The sequence shown here is derived from an EMBL/GenBank/DDBJ whole genome shotgun (WGS) entry which is preliminary data.</text>
</comment>
<keyword evidence="2" id="KW-1185">Reference proteome</keyword>
<dbReference type="RefSeq" id="WP_166535958.1">
    <property type="nucleotide sequence ID" value="NZ_JAABLM010000002.1"/>
</dbReference>